<keyword evidence="11" id="KW-1185">Reference proteome</keyword>
<dbReference type="SMR" id="A0A0M4EFA7"/>
<dbReference type="Proteomes" id="UP000494163">
    <property type="component" value="Chromosome 2L"/>
</dbReference>
<evidence type="ECO:0000256" key="5">
    <source>
        <dbReference type="ARBA" id="ARBA00022912"/>
    </source>
</evidence>
<dbReference type="Pfam" id="PF00581">
    <property type="entry name" value="Rhodanese"/>
    <property type="match status" value="1"/>
</dbReference>
<proteinExistence type="inferred from homology"/>
<feature type="domain" description="Rhodanese" evidence="9">
    <location>
        <begin position="230"/>
        <end position="334"/>
    </location>
</feature>
<dbReference type="PRINTS" id="PR00716">
    <property type="entry name" value="MPIPHPHTASE"/>
</dbReference>
<dbReference type="STRING" id="30019.A0A0M4EFA7"/>
<dbReference type="SUPFAM" id="SSF52821">
    <property type="entry name" value="Rhodanese/Cell cycle control phosphatase"/>
    <property type="match status" value="1"/>
</dbReference>
<sequence>MQMERGHRMAGKRLSLLLDDCAVDQPEQPGSEESVGELRAPKRYKTHVHNLGCEGSVLSPMTQLSRHMRLLGREDDTEDGTPKSSMRRSFNSVCSSYDSSNSNSLDDEYMAMFELENFDAATVQPQSELPNDLAALISGKLNTETQQQLDTPQRPKSNASTAAKKQLRKAMSMNDAEILHALDGEEPDLIGDLSKPCALPVMLNGLRHRDLKTISCDTLARLMRGEFAELHNRLQIIDCRYPYEYEAGHIRDALNLYTHAQINEAFPAQDEATKRIYVFHCEFSSERGPKLMRFLRSADRSAHTHDYPTLDYPELYLLHNGYKEFFASFADLCEPRNYVPMLAPAHNEEYRLFRSKTKSWQSGDSDAAAVDSLPPRLRKSRSRLLYTE</sequence>
<dbReference type="GO" id="GO:0110032">
    <property type="term" value="P:positive regulation of G2/MI transition of meiotic cell cycle"/>
    <property type="evidence" value="ECO:0007669"/>
    <property type="project" value="TreeGrafter"/>
</dbReference>
<feature type="compositionally biased region" description="Low complexity" evidence="8">
    <location>
        <begin position="89"/>
        <end position="102"/>
    </location>
</feature>
<keyword evidence="5" id="KW-0904">Protein phosphatase</keyword>
<evidence type="ECO:0000256" key="3">
    <source>
        <dbReference type="ARBA" id="ARBA00022618"/>
    </source>
</evidence>
<dbReference type="GO" id="GO:0010971">
    <property type="term" value="P:positive regulation of G2/M transition of mitotic cell cycle"/>
    <property type="evidence" value="ECO:0007669"/>
    <property type="project" value="TreeGrafter"/>
</dbReference>
<dbReference type="GO" id="GO:0000086">
    <property type="term" value="P:G2/M transition of mitotic cell cycle"/>
    <property type="evidence" value="ECO:0007669"/>
    <property type="project" value="TreeGrafter"/>
</dbReference>
<evidence type="ECO:0000256" key="6">
    <source>
        <dbReference type="ARBA" id="ARBA00023306"/>
    </source>
</evidence>
<dbReference type="GO" id="GO:0004725">
    <property type="term" value="F:protein tyrosine phosphatase activity"/>
    <property type="evidence" value="ECO:0007669"/>
    <property type="project" value="UniProtKB-EC"/>
</dbReference>
<dbReference type="GO" id="GO:0032502">
    <property type="term" value="P:developmental process"/>
    <property type="evidence" value="ECO:0007669"/>
    <property type="project" value="UniProtKB-ARBA"/>
</dbReference>
<evidence type="ECO:0000256" key="1">
    <source>
        <dbReference type="ARBA" id="ARBA00011065"/>
    </source>
</evidence>
<keyword evidence="3" id="KW-0132">Cell division</keyword>
<accession>A0A0M4EFA7</accession>
<evidence type="ECO:0000256" key="2">
    <source>
        <dbReference type="ARBA" id="ARBA00013064"/>
    </source>
</evidence>
<dbReference type="InterPro" id="IPR000751">
    <property type="entry name" value="MPI_Phosphatase"/>
</dbReference>
<name>A0A0M4EFA7_DROBS</name>
<dbReference type="PROSITE" id="PS50206">
    <property type="entry name" value="RHODANESE_3"/>
    <property type="match status" value="1"/>
</dbReference>
<dbReference type="InterPro" id="IPR001763">
    <property type="entry name" value="Rhodanese-like_dom"/>
</dbReference>
<dbReference type="GO" id="GO:0009794">
    <property type="term" value="P:regulation of mitotic cell cycle, embryonic"/>
    <property type="evidence" value="ECO:0007669"/>
    <property type="project" value="UniProtKB-ARBA"/>
</dbReference>
<evidence type="ECO:0000313" key="11">
    <source>
        <dbReference type="Proteomes" id="UP000494163"/>
    </source>
</evidence>
<keyword evidence="4" id="KW-0378">Hydrolase</keyword>
<comment type="catalytic activity">
    <reaction evidence="7">
        <text>O-phospho-L-tyrosyl-[protein] + H2O = L-tyrosyl-[protein] + phosphate</text>
        <dbReference type="Rhea" id="RHEA:10684"/>
        <dbReference type="Rhea" id="RHEA-COMP:10136"/>
        <dbReference type="Rhea" id="RHEA-COMP:20101"/>
        <dbReference type="ChEBI" id="CHEBI:15377"/>
        <dbReference type="ChEBI" id="CHEBI:43474"/>
        <dbReference type="ChEBI" id="CHEBI:46858"/>
        <dbReference type="ChEBI" id="CHEBI:61978"/>
        <dbReference type="EC" id="3.1.3.48"/>
    </reaction>
</comment>
<gene>
    <name evidence="10" type="ORF">Dbus_chr2Lg1165</name>
</gene>
<feature type="region of interest" description="Disordered" evidence="8">
    <location>
        <begin position="73"/>
        <end position="102"/>
    </location>
</feature>
<dbReference type="GO" id="GO:0051301">
    <property type="term" value="P:cell division"/>
    <property type="evidence" value="ECO:0007669"/>
    <property type="project" value="UniProtKB-KW"/>
</dbReference>
<dbReference type="SMART" id="SM00450">
    <property type="entry name" value="RHOD"/>
    <property type="match status" value="1"/>
</dbReference>
<dbReference type="FunFam" id="3.40.250.10:FF:000036">
    <property type="entry name" value="M-phase inducer phosphatase"/>
    <property type="match status" value="1"/>
</dbReference>
<dbReference type="GO" id="GO:0005634">
    <property type="term" value="C:nucleus"/>
    <property type="evidence" value="ECO:0007669"/>
    <property type="project" value="TreeGrafter"/>
</dbReference>
<evidence type="ECO:0000313" key="10">
    <source>
        <dbReference type="EMBL" id="ALC39080.1"/>
    </source>
</evidence>
<dbReference type="OrthoDB" id="26523at2759"/>
<reference evidence="10 11" key="1">
    <citation type="submission" date="2015-08" db="EMBL/GenBank/DDBJ databases">
        <title>Ancestral chromatin configuration constrains chromatin evolution on differentiating sex chromosomes in Drosophila.</title>
        <authorList>
            <person name="Zhou Q."/>
            <person name="Bachtrog D."/>
        </authorList>
    </citation>
    <scope>NUCLEOTIDE SEQUENCE [LARGE SCALE GENOMIC DNA]</scope>
    <source>
        <tissue evidence="10">Whole larvae</tissue>
    </source>
</reference>
<dbReference type="InterPro" id="IPR036873">
    <property type="entry name" value="Rhodanese-like_dom_sf"/>
</dbReference>
<organism evidence="10 11">
    <name type="scientific">Drosophila busckii</name>
    <name type="common">Fruit fly</name>
    <dbReference type="NCBI Taxonomy" id="30019"/>
    <lineage>
        <taxon>Eukaryota</taxon>
        <taxon>Metazoa</taxon>
        <taxon>Ecdysozoa</taxon>
        <taxon>Arthropoda</taxon>
        <taxon>Hexapoda</taxon>
        <taxon>Insecta</taxon>
        <taxon>Pterygota</taxon>
        <taxon>Neoptera</taxon>
        <taxon>Endopterygota</taxon>
        <taxon>Diptera</taxon>
        <taxon>Brachycera</taxon>
        <taxon>Muscomorpha</taxon>
        <taxon>Ephydroidea</taxon>
        <taxon>Drosophilidae</taxon>
        <taxon>Drosophila</taxon>
    </lineage>
</organism>
<keyword evidence="6" id="KW-0131">Cell cycle</keyword>
<dbReference type="EC" id="3.1.3.48" evidence="2"/>
<evidence type="ECO:0000256" key="8">
    <source>
        <dbReference type="SAM" id="MobiDB-lite"/>
    </source>
</evidence>
<dbReference type="GO" id="GO:0005737">
    <property type="term" value="C:cytoplasm"/>
    <property type="evidence" value="ECO:0007669"/>
    <property type="project" value="TreeGrafter"/>
</dbReference>
<evidence type="ECO:0000256" key="4">
    <source>
        <dbReference type="ARBA" id="ARBA00022801"/>
    </source>
</evidence>
<dbReference type="Gene3D" id="3.40.250.10">
    <property type="entry name" value="Rhodanese-like domain"/>
    <property type="match status" value="1"/>
</dbReference>
<dbReference type="EMBL" id="CP012523">
    <property type="protein sequence ID" value="ALC39080.1"/>
    <property type="molecule type" value="Genomic_DNA"/>
</dbReference>
<evidence type="ECO:0000259" key="9">
    <source>
        <dbReference type="PROSITE" id="PS50206"/>
    </source>
</evidence>
<dbReference type="AlphaFoldDB" id="A0A0M4EFA7"/>
<dbReference type="PANTHER" id="PTHR10828:SF76">
    <property type="entry name" value="M-PHASE INDUCER PHOSPHATASE"/>
    <property type="match status" value="1"/>
</dbReference>
<dbReference type="PANTHER" id="PTHR10828">
    <property type="entry name" value="M-PHASE INDUCER PHOSPHATASE DUAL SPECIFICITY PHOSPHATASE CDC25"/>
    <property type="match status" value="1"/>
</dbReference>
<comment type="similarity">
    <text evidence="1">Belongs to the MPI phosphatase family.</text>
</comment>
<dbReference type="CDD" id="cd01530">
    <property type="entry name" value="Cdc25"/>
    <property type="match status" value="1"/>
</dbReference>
<evidence type="ECO:0000256" key="7">
    <source>
        <dbReference type="ARBA" id="ARBA00051722"/>
    </source>
</evidence>
<protein>
    <recommendedName>
        <fullName evidence="2">protein-tyrosine-phosphatase</fullName>
        <ecNumber evidence="2">3.1.3.48</ecNumber>
    </recommendedName>
</protein>
<dbReference type="GO" id="GO:0010256">
    <property type="term" value="P:endomembrane system organization"/>
    <property type="evidence" value="ECO:0007669"/>
    <property type="project" value="UniProtKB-ARBA"/>
</dbReference>